<keyword evidence="2" id="KW-0808">Transferase</keyword>
<reference evidence="2 3" key="1">
    <citation type="submission" date="2020-08" db="EMBL/GenBank/DDBJ databases">
        <title>Sequencing the genomes of 1000 actinobacteria strains.</title>
        <authorList>
            <person name="Klenk H.-P."/>
        </authorList>
    </citation>
    <scope>NUCLEOTIDE SEQUENCE [LARGE SCALE GENOMIC DNA]</scope>
    <source>
        <strain evidence="2 3">DSM 45362</strain>
    </source>
</reference>
<protein>
    <submittedName>
        <fullName evidence="2">Putative GNAT family acetyltransferase</fullName>
    </submittedName>
</protein>
<dbReference type="PANTHER" id="PTHR31435:SF10">
    <property type="entry name" value="BSR4717 PROTEIN"/>
    <property type="match status" value="1"/>
</dbReference>
<name>A0A841BQI5_9ACTN</name>
<evidence type="ECO:0000259" key="1">
    <source>
        <dbReference type="PROSITE" id="PS51729"/>
    </source>
</evidence>
<keyword evidence="3" id="KW-1185">Reference proteome</keyword>
<comment type="caution">
    <text evidence="2">The sequence shown here is derived from an EMBL/GenBank/DDBJ whole genome shotgun (WGS) entry which is preliminary data.</text>
</comment>
<dbReference type="InterPro" id="IPR016181">
    <property type="entry name" value="Acyl_CoA_acyltransferase"/>
</dbReference>
<feature type="domain" description="N-acetyltransferase" evidence="1">
    <location>
        <begin position="6"/>
        <end position="93"/>
    </location>
</feature>
<dbReference type="PANTHER" id="PTHR31435">
    <property type="entry name" value="PROTEIN NATD1"/>
    <property type="match status" value="1"/>
</dbReference>
<dbReference type="Proteomes" id="UP000587527">
    <property type="component" value="Unassembled WGS sequence"/>
</dbReference>
<organism evidence="2 3">
    <name type="scientific">Allocatelliglobosispora scoriae</name>
    <dbReference type="NCBI Taxonomy" id="643052"/>
    <lineage>
        <taxon>Bacteria</taxon>
        <taxon>Bacillati</taxon>
        <taxon>Actinomycetota</taxon>
        <taxon>Actinomycetes</taxon>
        <taxon>Micromonosporales</taxon>
        <taxon>Micromonosporaceae</taxon>
        <taxon>Allocatelliglobosispora</taxon>
    </lineage>
</organism>
<gene>
    <name evidence="2" type="ORF">F4553_002965</name>
</gene>
<proteinExistence type="predicted"/>
<dbReference type="PROSITE" id="PS51729">
    <property type="entry name" value="GNAT_YJDJ"/>
    <property type="match status" value="1"/>
</dbReference>
<evidence type="ECO:0000313" key="3">
    <source>
        <dbReference type="Proteomes" id="UP000587527"/>
    </source>
</evidence>
<sequence>MEITVVDSLDNNRFEGYADGTLVGFLNYSRRDPTVVALTHAETLHPHGGQGVASAITKFALDAIRAEGVLVRPSCPFVAGYIADNPAYADLVAR</sequence>
<dbReference type="InterPro" id="IPR031165">
    <property type="entry name" value="GNAT_YJDJ"/>
</dbReference>
<dbReference type="AlphaFoldDB" id="A0A841BQI5"/>
<evidence type="ECO:0000313" key="2">
    <source>
        <dbReference type="EMBL" id="MBB5869586.1"/>
    </source>
</evidence>
<dbReference type="EMBL" id="JACHMN010000002">
    <property type="protein sequence ID" value="MBB5869586.1"/>
    <property type="molecule type" value="Genomic_DNA"/>
</dbReference>
<dbReference type="Gene3D" id="3.40.630.30">
    <property type="match status" value="1"/>
</dbReference>
<accession>A0A841BQI5</accession>
<dbReference type="InterPro" id="IPR045057">
    <property type="entry name" value="Gcn5-rel_NAT"/>
</dbReference>
<dbReference type="GO" id="GO:0016740">
    <property type="term" value="F:transferase activity"/>
    <property type="evidence" value="ECO:0007669"/>
    <property type="project" value="UniProtKB-KW"/>
</dbReference>
<dbReference type="RefSeq" id="WP_184836305.1">
    <property type="nucleotide sequence ID" value="NZ_JACHMN010000002.1"/>
</dbReference>
<dbReference type="Pfam" id="PF14542">
    <property type="entry name" value="Acetyltransf_CG"/>
    <property type="match status" value="1"/>
</dbReference>
<dbReference type="SUPFAM" id="SSF55729">
    <property type="entry name" value="Acyl-CoA N-acyltransferases (Nat)"/>
    <property type="match status" value="1"/>
</dbReference>